<name>A0A161JWB2_9ZZZZ</name>
<accession>A0A161JWB2</accession>
<organism evidence="1">
    <name type="scientific">hydrothermal vent metagenome</name>
    <dbReference type="NCBI Taxonomy" id="652676"/>
    <lineage>
        <taxon>unclassified sequences</taxon>
        <taxon>metagenomes</taxon>
        <taxon>ecological metagenomes</taxon>
    </lineage>
</organism>
<proteinExistence type="predicted"/>
<sequence>MRNRFVIISVVLYLTLTTTTAQISSAAKIEISEHLQLIPDLG</sequence>
<protein>
    <submittedName>
        <fullName evidence="1">Uncharacterized protein</fullName>
    </submittedName>
</protein>
<reference evidence="1" key="1">
    <citation type="submission" date="2015-10" db="EMBL/GenBank/DDBJ databases">
        <authorList>
            <person name="Gilbert D.G."/>
        </authorList>
    </citation>
    <scope>NUCLEOTIDE SEQUENCE</scope>
</reference>
<dbReference type="AlphaFoldDB" id="A0A161JWB2"/>
<gene>
    <name evidence="1" type="ORF">MGWOODY_Mmi1731</name>
</gene>
<dbReference type="EMBL" id="FAXC01000303">
    <property type="protein sequence ID" value="CUV09787.1"/>
    <property type="molecule type" value="Genomic_DNA"/>
</dbReference>
<evidence type="ECO:0000313" key="1">
    <source>
        <dbReference type="EMBL" id="CUV09787.1"/>
    </source>
</evidence>